<organism evidence="10 11">
    <name type="scientific">Anoxynatronum buryatiense</name>
    <dbReference type="NCBI Taxonomy" id="489973"/>
    <lineage>
        <taxon>Bacteria</taxon>
        <taxon>Bacillati</taxon>
        <taxon>Bacillota</taxon>
        <taxon>Clostridia</taxon>
        <taxon>Eubacteriales</taxon>
        <taxon>Clostridiaceae</taxon>
        <taxon>Anoxynatronum</taxon>
    </lineage>
</organism>
<evidence type="ECO:0000313" key="11">
    <source>
        <dbReference type="Proteomes" id="UP001158066"/>
    </source>
</evidence>
<keyword evidence="9" id="KW-0408">Iron</keyword>
<evidence type="ECO:0000256" key="6">
    <source>
        <dbReference type="ARBA" id="ARBA00023125"/>
    </source>
</evidence>
<dbReference type="FunFam" id="1.10.10.10:FF:000051">
    <property type="entry name" value="Fur family transcriptional regulator"/>
    <property type="match status" value="1"/>
</dbReference>
<accession>A0AA45WUT6</accession>
<dbReference type="Pfam" id="PF01475">
    <property type="entry name" value="FUR"/>
    <property type="match status" value="1"/>
</dbReference>
<dbReference type="GO" id="GO:0045892">
    <property type="term" value="P:negative regulation of DNA-templated transcription"/>
    <property type="evidence" value="ECO:0007669"/>
    <property type="project" value="TreeGrafter"/>
</dbReference>
<dbReference type="InterPro" id="IPR002481">
    <property type="entry name" value="FUR"/>
</dbReference>
<dbReference type="SUPFAM" id="SSF46785">
    <property type="entry name" value="Winged helix' DNA-binding domain"/>
    <property type="match status" value="1"/>
</dbReference>
<evidence type="ECO:0000256" key="5">
    <source>
        <dbReference type="ARBA" id="ARBA00023015"/>
    </source>
</evidence>
<dbReference type="GO" id="GO:0003700">
    <property type="term" value="F:DNA-binding transcription factor activity"/>
    <property type="evidence" value="ECO:0007669"/>
    <property type="project" value="InterPro"/>
</dbReference>
<feature type="binding site" evidence="8">
    <location>
        <position position="140"/>
    </location>
    <ligand>
        <name>Zn(2+)</name>
        <dbReference type="ChEBI" id="CHEBI:29105"/>
    </ligand>
</feature>
<reference evidence="10" key="1">
    <citation type="submission" date="2017-05" db="EMBL/GenBank/DDBJ databases">
        <authorList>
            <person name="Varghese N."/>
            <person name="Submissions S."/>
        </authorList>
    </citation>
    <scope>NUCLEOTIDE SEQUENCE</scope>
    <source>
        <strain evidence="10">Su22</strain>
    </source>
</reference>
<dbReference type="GO" id="GO:0000976">
    <property type="term" value="F:transcription cis-regulatory region binding"/>
    <property type="evidence" value="ECO:0007669"/>
    <property type="project" value="TreeGrafter"/>
</dbReference>
<dbReference type="GO" id="GO:0008270">
    <property type="term" value="F:zinc ion binding"/>
    <property type="evidence" value="ECO:0007669"/>
    <property type="project" value="TreeGrafter"/>
</dbReference>
<feature type="binding site" evidence="8">
    <location>
        <position position="100"/>
    </location>
    <ligand>
        <name>Zn(2+)</name>
        <dbReference type="ChEBI" id="CHEBI:29105"/>
    </ligand>
</feature>
<dbReference type="Gene3D" id="1.10.10.10">
    <property type="entry name" value="Winged helix-like DNA-binding domain superfamily/Winged helix DNA-binding domain"/>
    <property type="match status" value="1"/>
</dbReference>
<keyword evidence="2" id="KW-0678">Repressor</keyword>
<evidence type="ECO:0000256" key="2">
    <source>
        <dbReference type="ARBA" id="ARBA00022491"/>
    </source>
</evidence>
<keyword evidence="4 8" id="KW-0862">Zinc</keyword>
<evidence type="ECO:0000256" key="3">
    <source>
        <dbReference type="ARBA" id="ARBA00022723"/>
    </source>
</evidence>
<feature type="binding site" evidence="8">
    <location>
        <position position="103"/>
    </location>
    <ligand>
        <name>Zn(2+)</name>
        <dbReference type="ChEBI" id="CHEBI:29105"/>
    </ligand>
</feature>
<keyword evidence="6" id="KW-0238">DNA-binding</keyword>
<evidence type="ECO:0000256" key="7">
    <source>
        <dbReference type="ARBA" id="ARBA00023163"/>
    </source>
</evidence>
<evidence type="ECO:0000256" key="8">
    <source>
        <dbReference type="PIRSR" id="PIRSR602481-1"/>
    </source>
</evidence>
<keyword evidence="11" id="KW-1185">Reference proteome</keyword>
<dbReference type="PANTHER" id="PTHR33202:SF7">
    <property type="entry name" value="FERRIC UPTAKE REGULATION PROTEIN"/>
    <property type="match status" value="1"/>
</dbReference>
<gene>
    <name evidence="10" type="ORF">SAMN06296020_103299</name>
</gene>
<dbReference type="CDD" id="cd07153">
    <property type="entry name" value="Fur_like"/>
    <property type="match status" value="1"/>
</dbReference>
<dbReference type="InterPro" id="IPR036388">
    <property type="entry name" value="WH-like_DNA-bd_sf"/>
</dbReference>
<evidence type="ECO:0000256" key="9">
    <source>
        <dbReference type="PIRSR" id="PIRSR602481-2"/>
    </source>
</evidence>
<protein>
    <submittedName>
        <fullName evidence="10">Fur family transcriptional regulator, ferric uptake regulator</fullName>
    </submittedName>
</protein>
<dbReference type="RefSeq" id="WP_283408561.1">
    <property type="nucleotide sequence ID" value="NZ_FXUF01000003.1"/>
</dbReference>
<evidence type="ECO:0000313" key="10">
    <source>
        <dbReference type="EMBL" id="SMP48977.1"/>
    </source>
</evidence>
<dbReference type="InterPro" id="IPR036390">
    <property type="entry name" value="WH_DNA-bd_sf"/>
</dbReference>
<dbReference type="Proteomes" id="UP001158066">
    <property type="component" value="Unassembled WGS sequence"/>
</dbReference>
<dbReference type="GO" id="GO:1900376">
    <property type="term" value="P:regulation of secondary metabolite biosynthetic process"/>
    <property type="evidence" value="ECO:0007669"/>
    <property type="project" value="TreeGrafter"/>
</dbReference>
<dbReference type="EMBL" id="FXUF01000003">
    <property type="protein sequence ID" value="SMP48977.1"/>
    <property type="molecule type" value="Genomic_DNA"/>
</dbReference>
<keyword evidence="3 8" id="KW-0479">Metal-binding</keyword>
<feature type="binding site" evidence="8">
    <location>
        <position position="143"/>
    </location>
    <ligand>
        <name>Zn(2+)</name>
        <dbReference type="ChEBI" id="CHEBI:29105"/>
    </ligand>
</feature>
<dbReference type="PANTHER" id="PTHR33202">
    <property type="entry name" value="ZINC UPTAKE REGULATION PROTEIN"/>
    <property type="match status" value="1"/>
</dbReference>
<dbReference type="InterPro" id="IPR043135">
    <property type="entry name" value="Fur_C"/>
</dbReference>
<proteinExistence type="inferred from homology"/>
<dbReference type="AlphaFoldDB" id="A0AA45WUT6"/>
<comment type="similarity">
    <text evidence="1">Belongs to the Fur family.</text>
</comment>
<name>A0AA45WUT6_9CLOT</name>
<keyword evidence="5" id="KW-0805">Transcription regulation</keyword>
<comment type="cofactor">
    <cofactor evidence="9">
        <name>Mn(2+)</name>
        <dbReference type="ChEBI" id="CHEBI:29035"/>
    </cofactor>
    <cofactor evidence="9">
        <name>Fe(2+)</name>
        <dbReference type="ChEBI" id="CHEBI:29033"/>
    </cofactor>
    <text evidence="9">Binds 1 Mn(2+) or Fe(2+) ion per subunit.</text>
</comment>
<keyword evidence="7" id="KW-0804">Transcription</keyword>
<comment type="caution">
    <text evidence="10">The sequence shown here is derived from an EMBL/GenBank/DDBJ whole genome shotgun (WGS) entry which is preliminary data.</text>
</comment>
<sequence length="144" mass="16741">MENPLDQLKTLLKEKGYKLTPQRRAVLNIIMENQGQHLNTEEIYDLVKTQCPDIGLATVYRTLQILDEMGLILKINLDDGCSRYEFNNHKEDHQHHHLICQNCGAIIEVGEDLLDPLEEEITNKYQFTITDHKVKFFGLCSKCR</sequence>
<feature type="binding site" evidence="9">
    <location>
        <position position="132"/>
    </location>
    <ligand>
        <name>Fe cation</name>
        <dbReference type="ChEBI" id="CHEBI:24875"/>
    </ligand>
</feature>
<evidence type="ECO:0000256" key="1">
    <source>
        <dbReference type="ARBA" id="ARBA00007957"/>
    </source>
</evidence>
<comment type="cofactor">
    <cofactor evidence="8">
        <name>Zn(2+)</name>
        <dbReference type="ChEBI" id="CHEBI:29105"/>
    </cofactor>
    <text evidence="8">Binds 1 zinc ion per subunit.</text>
</comment>
<dbReference type="Gene3D" id="3.30.1490.190">
    <property type="match status" value="1"/>
</dbReference>
<evidence type="ECO:0000256" key="4">
    <source>
        <dbReference type="ARBA" id="ARBA00022833"/>
    </source>
</evidence>